<dbReference type="AlphaFoldDB" id="A0AA86GR23"/>
<dbReference type="RefSeq" id="WP_067185993.1">
    <property type="nucleotide sequence ID" value="NZ_CP012199.1"/>
</dbReference>
<reference evidence="1 2" key="1">
    <citation type="journal article" date="2016" name="BMC Genomics">
        <title>Genomic analysis of the nitrate-respiring Sphingopyxis granuli (formerly Sphingomonas macrogoltabida) strain TFA.</title>
        <authorList>
            <person name="Garcia-Romero I."/>
            <person name="Perez-Pulido A.J."/>
            <person name="Gonzalez-Flores Y.E."/>
            <person name="Reyes-Ramirez F."/>
            <person name="Santero E."/>
            <person name="Floriano B."/>
        </authorList>
    </citation>
    <scope>NUCLEOTIDE SEQUENCE [LARGE SCALE GENOMIC DNA]</scope>
    <source>
        <strain evidence="1 2">TFA</strain>
    </source>
</reference>
<sequence length="157" mass="16428">MIVFDLSCTAGEHRFEAWFASSDSFADQQARGLIACPICGDSAVRKAVMAPRVGAKSNQAGGAVVAAVPPGEPANAVPAEVVRRVLAEIAAKQAEMLPQSRWVGREFADAARAMHEGRAPENLIHGQASPEEAQALHDDGIAAMPLLVPVVPPDLAN</sequence>
<dbReference type="Proteomes" id="UP000058599">
    <property type="component" value="Chromosome"/>
</dbReference>
<name>A0AA86GR23_9SPHN</name>
<dbReference type="Pfam" id="PF06676">
    <property type="entry name" value="DUF1178"/>
    <property type="match status" value="1"/>
</dbReference>
<accession>A0AA86GR23</accession>
<dbReference type="EMBL" id="CP012199">
    <property type="protein sequence ID" value="AMG75965.1"/>
    <property type="molecule type" value="Genomic_DNA"/>
</dbReference>
<dbReference type="InterPro" id="IPR009562">
    <property type="entry name" value="DUF1178"/>
</dbReference>
<organism evidence="1 2">
    <name type="scientific">Sphingopyxis granuli</name>
    <dbReference type="NCBI Taxonomy" id="267128"/>
    <lineage>
        <taxon>Bacteria</taxon>
        <taxon>Pseudomonadati</taxon>
        <taxon>Pseudomonadota</taxon>
        <taxon>Alphaproteobacteria</taxon>
        <taxon>Sphingomonadales</taxon>
        <taxon>Sphingomonadaceae</taxon>
        <taxon>Sphingopyxis</taxon>
    </lineage>
</organism>
<keyword evidence="2" id="KW-1185">Reference proteome</keyword>
<proteinExistence type="predicted"/>
<evidence type="ECO:0000313" key="2">
    <source>
        <dbReference type="Proteomes" id="UP000058599"/>
    </source>
</evidence>
<dbReference type="PIRSF" id="PIRSF032131">
    <property type="entry name" value="UCP032131"/>
    <property type="match status" value="1"/>
</dbReference>
<evidence type="ECO:0008006" key="3">
    <source>
        <dbReference type="Google" id="ProtNLM"/>
    </source>
</evidence>
<dbReference type="KEGG" id="sgi:SGRAN_3626"/>
<gene>
    <name evidence="1" type="ORF">SGRAN_3626</name>
</gene>
<protein>
    <recommendedName>
        <fullName evidence="3">DUF1178 family protein</fullName>
    </recommendedName>
</protein>
<evidence type="ECO:0000313" key="1">
    <source>
        <dbReference type="EMBL" id="AMG75965.1"/>
    </source>
</evidence>